<protein>
    <submittedName>
        <fullName evidence="1">Uncharacterized protein</fullName>
    </submittedName>
</protein>
<gene>
    <name evidence="1" type="ORF">NQ317_017716</name>
</gene>
<keyword evidence="2" id="KW-1185">Reference proteome</keyword>
<evidence type="ECO:0000313" key="2">
    <source>
        <dbReference type="Proteomes" id="UP001162164"/>
    </source>
</evidence>
<evidence type="ECO:0000313" key="1">
    <source>
        <dbReference type="EMBL" id="KAJ8973261.1"/>
    </source>
</evidence>
<reference evidence="1" key="1">
    <citation type="journal article" date="2023" name="Insect Mol. Biol.">
        <title>Genome sequencing provides insights into the evolution of gene families encoding plant cell wall-degrading enzymes in longhorned beetles.</title>
        <authorList>
            <person name="Shin N.R."/>
            <person name="Okamura Y."/>
            <person name="Kirsch R."/>
            <person name="Pauchet Y."/>
        </authorList>
    </citation>
    <scope>NUCLEOTIDE SEQUENCE</scope>
    <source>
        <strain evidence="1">MMC_N1</strain>
    </source>
</reference>
<organism evidence="1 2">
    <name type="scientific">Molorchus minor</name>
    <dbReference type="NCBI Taxonomy" id="1323400"/>
    <lineage>
        <taxon>Eukaryota</taxon>
        <taxon>Metazoa</taxon>
        <taxon>Ecdysozoa</taxon>
        <taxon>Arthropoda</taxon>
        <taxon>Hexapoda</taxon>
        <taxon>Insecta</taxon>
        <taxon>Pterygota</taxon>
        <taxon>Neoptera</taxon>
        <taxon>Endopterygota</taxon>
        <taxon>Coleoptera</taxon>
        <taxon>Polyphaga</taxon>
        <taxon>Cucujiformia</taxon>
        <taxon>Chrysomeloidea</taxon>
        <taxon>Cerambycidae</taxon>
        <taxon>Lamiinae</taxon>
        <taxon>Monochamini</taxon>
        <taxon>Molorchus</taxon>
    </lineage>
</organism>
<dbReference type="EMBL" id="JAPWTJ010001207">
    <property type="protein sequence ID" value="KAJ8973261.1"/>
    <property type="molecule type" value="Genomic_DNA"/>
</dbReference>
<proteinExistence type="predicted"/>
<name>A0ABQ9J570_9CUCU</name>
<accession>A0ABQ9J570</accession>
<sequence length="80" mass="9157">MVCLVKVRVKHNKNNKVSFTQKHEDGSFIKTIPTRAYFCMVTIPHGSLYYTVASVPQFVGSGTREIYRRGEVVQPVMSHR</sequence>
<comment type="caution">
    <text evidence="1">The sequence shown here is derived from an EMBL/GenBank/DDBJ whole genome shotgun (WGS) entry which is preliminary data.</text>
</comment>
<dbReference type="Proteomes" id="UP001162164">
    <property type="component" value="Unassembled WGS sequence"/>
</dbReference>